<keyword evidence="3" id="KW-1185">Reference proteome</keyword>
<gene>
    <name evidence="2" type="ORF">FYL31_01920</name>
    <name evidence="1" type="ORF">T1815_26061</name>
</gene>
<dbReference type="EMBL" id="VSTF01000002">
    <property type="protein sequence ID" value="TYL61067.1"/>
    <property type="molecule type" value="Genomic_DNA"/>
</dbReference>
<organism evidence="1 3">
    <name type="scientific">Agathobacter rectalis</name>
    <dbReference type="NCBI Taxonomy" id="39491"/>
    <lineage>
        <taxon>Bacteria</taxon>
        <taxon>Bacillati</taxon>
        <taxon>Bacillota</taxon>
        <taxon>Clostridia</taxon>
        <taxon>Lachnospirales</taxon>
        <taxon>Lachnospiraceae</taxon>
        <taxon>Agathobacter</taxon>
    </lineage>
</organism>
<dbReference type="RefSeq" id="WP_055062529.1">
    <property type="nucleotide sequence ID" value="NZ_CP100127.1"/>
</dbReference>
<reference evidence="2 4" key="4">
    <citation type="submission" date="2019-09" db="EMBL/GenBank/DDBJ databases">
        <title>Strain-level analysis of Eubacterium rectale using genomes from metagenomes.</title>
        <authorList>
            <person name="Karcher N."/>
            <person name="Segata N."/>
        </authorList>
    </citation>
    <scope>NUCLEOTIDE SEQUENCE [LARGE SCALE GENOMIC DNA]</scope>
    <source>
        <strain evidence="2 4">T3WBe13</strain>
    </source>
</reference>
<sequence length="127" mass="14218">MSSKRLHYYDEKWLDLISECRSSGLSDKDWCMEHQIGISTFYYHVKRLRNKACSIPPAAVGAVIPCQKQEVVELNFNPVSELPMNCSSEEITATAIKISMHGIQIEITNAAAESTIVQTLTALQKLC</sequence>
<evidence type="ECO:0000313" key="4">
    <source>
        <dbReference type="Proteomes" id="UP000324327"/>
    </source>
</evidence>
<dbReference type="Proteomes" id="UP000049472">
    <property type="component" value="Unassembled WGS sequence"/>
</dbReference>
<reference evidence="2 4" key="3">
    <citation type="submission" date="2019-08" db="EMBL/GenBank/DDBJ databases">
        <authorList>
            <person name="Duncan S."/>
            <person name="Walker A."/>
        </authorList>
    </citation>
    <scope>NUCLEOTIDE SEQUENCE [LARGE SCALE GENOMIC DNA]</scope>
    <source>
        <strain evidence="2 4">T3WBe13</strain>
    </source>
</reference>
<reference evidence="1" key="2">
    <citation type="submission" date="2015-05" db="EMBL/GenBank/DDBJ databases">
        <authorList>
            <person name="Wang D.B."/>
            <person name="Wang M."/>
        </authorList>
    </citation>
    <scope>NUCLEOTIDE SEQUENCE [LARGE SCALE GENOMIC DNA]</scope>
    <source>
        <strain evidence="1">T1-815</strain>
    </source>
</reference>
<dbReference type="AlphaFoldDB" id="A0A0M6WUG2"/>
<evidence type="ECO:0000313" key="2">
    <source>
        <dbReference type="EMBL" id="TYL61067.1"/>
    </source>
</evidence>
<evidence type="ECO:0000313" key="3">
    <source>
        <dbReference type="Proteomes" id="UP000049472"/>
    </source>
</evidence>
<name>A0A0M6WUG2_9FIRM</name>
<reference evidence="3" key="1">
    <citation type="submission" date="2015-05" db="EMBL/GenBank/DDBJ databases">
        <authorList>
            <consortium name="Pathogen Informatics"/>
        </authorList>
    </citation>
    <scope>NUCLEOTIDE SEQUENCE [LARGE SCALE GENOMIC DNA]</scope>
    <source>
        <strain evidence="3">T1-815</strain>
    </source>
</reference>
<protein>
    <submittedName>
        <fullName evidence="2">IS66 family insertion sequence element accessory protein TnpB</fullName>
    </submittedName>
</protein>
<dbReference type="Proteomes" id="UP000324327">
    <property type="component" value="Unassembled WGS sequence"/>
</dbReference>
<evidence type="ECO:0000313" key="1">
    <source>
        <dbReference type="EMBL" id="CRL41206.1"/>
    </source>
</evidence>
<dbReference type="NCBIfam" id="NF047593">
    <property type="entry name" value="IS66_ISAeme5_TnpA"/>
    <property type="match status" value="1"/>
</dbReference>
<proteinExistence type="predicted"/>
<accession>A0A0M6WUG2</accession>
<dbReference type="EMBL" id="CVRQ01000029">
    <property type="protein sequence ID" value="CRL41206.1"/>
    <property type="molecule type" value="Genomic_DNA"/>
</dbReference>